<evidence type="ECO:0000313" key="2">
    <source>
        <dbReference type="EMBL" id="MBJ7603837.1"/>
    </source>
</evidence>
<proteinExistence type="predicted"/>
<dbReference type="Gene3D" id="3.40.50.10540">
    <property type="entry name" value="Crotonobetainyl-coa:carnitine coa-transferase, domain 1"/>
    <property type="match status" value="1"/>
</dbReference>
<name>A0A934KAZ2_9BACT</name>
<dbReference type="RefSeq" id="WP_338180499.1">
    <property type="nucleotide sequence ID" value="NZ_JAEKNQ010000044.1"/>
</dbReference>
<reference evidence="2 3" key="1">
    <citation type="submission" date="2020-10" db="EMBL/GenBank/DDBJ databases">
        <title>Ca. Dormibacterota MAGs.</title>
        <authorList>
            <person name="Montgomery K."/>
        </authorList>
    </citation>
    <scope>NUCLEOTIDE SEQUENCE [LARGE SCALE GENOMIC DNA]</scope>
    <source>
        <strain evidence="2">SC8811_S16_3</strain>
    </source>
</reference>
<dbReference type="SUPFAM" id="SSF89796">
    <property type="entry name" value="CoA-transferase family III (CaiB/BaiF)"/>
    <property type="match status" value="1"/>
</dbReference>
<dbReference type="GO" id="GO:0008410">
    <property type="term" value="F:CoA-transferase activity"/>
    <property type="evidence" value="ECO:0007669"/>
    <property type="project" value="TreeGrafter"/>
</dbReference>
<dbReference type="PANTHER" id="PTHR48207:SF3">
    <property type="entry name" value="SUCCINATE--HYDROXYMETHYLGLUTARATE COA-TRANSFERASE"/>
    <property type="match status" value="1"/>
</dbReference>
<dbReference type="InterPro" id="IPR003673">
    <property type="entry name" value="CoA-Trfase_fam_III"/>
</dbReference>
<dbReference type="EMBL" id="JAEKNQ010000044">
    <property type="protein sequence ID" value="MBJ7603837.1"/>
    <property type="molecule type" value="Genomic_DNA"/>
</dbReference>
<dbReference type="InterPro" id="IPR044855">
    <property type="entry name" value="CoA-Trfase_III_dom3_sf"/>
</dbReference>
<dbReference type="PANTHER" id="PTHR48207">
    <property type="entry name" value="SUCCINATE--HYDROXYMETHYLGLUTARATE COA-TRANSFERASE"/>
    <property type="match status" value="1"/>
</dbReference>
<dbReference type="Proteomes" id="UP000620075">
    <property type="component" value="Unassembled WGS sequence"/>
</dbReference>
<keyword evidence="1 2" id="KW-0808">Transferase</keyword>
<dbReference type="AlphaFoldDB" id="A0A934KAZ2"/>
<dbReference type="Gene3D" id="3.30.1540.10">
    <property type="entry name" value="formyl-coa transferase, domain 3"/>
    <property type="match status" value="1"/>
</dbReference>
<gene>
    <name evidence="2" type="ORF">JF888_11685</name>
</gene>
<protein>
    <submittedName>
        <fullName evidence="2">CoA transferase</fullName>
    </submittedName>
</protein>
<comment type="caution">
    <text evidence="2">The sequence shown here is derived from an EMBL/GenBank/DDBJ whole genome shotgun (WGS) entry which is preliminary data.</text>
</comment>
<dbReference type="Pfam" id="PF02515">
    <property type="entry name" value="CoA_transf_3"/>
    <property type="match status" value="1"/>
</dbReference>
<organism evidence="2 3">
    <name type="scientific">Candidatus Dormiibacter inghamiae</name>
    <dbReference type="NCBI Taxonomy" id="3127013"/>
    <lineage>
        <taxon>Bacteria</taxon>
        <taxon>Bacillati</taxon>
        <taxon>Candidatus Dormiibacterota</taxon>
        <taxon>Candidatus Dormibacteria</taxon>
        <taxon>Candidatus Dormibacterales</taxon>
        <taxon>Candidatus Dormibacteraceae</taxon>
        <taxon>Candidatus Dormiibacter</taxon>
    </lineage>
</organism>
<accession>A0A934KAZ2</accession>
<dbReference type="InterPro" id="IPR050483">
    <property type="entry name" value="CoA-transferase_III_domain"/>
</dbReference>
<sequence>MHGPLEGIRVVEVGNYMAAPFCTMQLADLGAEVIKVENPAGGDEVRQAGPFLGDQSSPFLRLNRNKRSLALDLKPAAGKAVFRRLVESADVVVENLRPGTMARLELDYARLAEINQGLIYVAVSGWGQDGPLAPLAGLDIMAQARSGLMSITGEVGGDPVKVGVPICDLVCALYGALAAVSALRARDQTGQGQFIDVSLLEAGVSLTIWEAGRYFATGEVSGPQGSAHQNNAPYQAVRAADGWVTVGATTPRNWPAFCRALGLERLLENERYASNEGRFEDRSDLITQIEAVTTTAPVTHWLEVLEAAGVPCAPIQDIAQVYADPHLNARSYFWEGIHPTLGSVRQLGSPMRLATTPPCRDSAAPLLGEHTLAVLELLGYTEEELQNLREQQVISSPEP</sequence>
<evidence type="ECO:0000313" key="3">
    <source>
        <dbReference type="Proteomes" id="UP000620075"/>
    </source>
</evidence>
<dbReference type="InterPro" id="IPR023606">
    <property type="entry name" value="CoA-Trfase_III_dom_1_sf"/>
</dbReference>
<evidence type="ECO:0000256" key="1">
    <source>
        <dbReference type="ARBA" id="ARBA00022679"/>
    </source>
</evidence>